<evidence type="ECO:0000256" key="4">
    <source>
        <dbReference type="ARBA" id="ARBA00022989"/>
    </source>
</evidence>
<evidence type="ECO:0000256" key="5">
    <source>
        <dbReference type="ARBA" id="ARBA00023136"/>
    </source>
</evidence>
<keyword evidence="4 7" id="KW-1133">Transmembrane helix</keyword>
<sequence>MEPEDAYEIPCEDFERENIAGEMIDLPELHNMEEPPKVVYVRYREKGKDHMCCSVFNIMFCNCLFLGLAALICSLKARNKMNEGDMVGAQKCSRCACWTNTVAVILTMLALTLFLVFGFGGFYHLPYEQSSYNSDFSSVGSYNSKSSSYDVSFDWDIDRSKSKNNHRSQYRPSSNWNRPSSSGGSRYGGRSRGKK</sequence>
<feature type="transmembrane region" description="Helical" evidence="7">
    <location>
        <begin position="96"/>
        <end position="123"/>
    </location>
</feature>
<keyword evidence="3 7" id="KW-0812">Transmembrane</keyword>
<feature type="region of interest" description="Disordered" evidence="6">
    <location>
        <begin position="161"/>
        <end position="195"/>
    </location>
</feature>
<dbReference type="EMBL" id="JAFHDT010000011">
    <property type="protein sequence ID" value="KAI7803618.1"/>
    <property type="molecule type" value="Genomic_DNA"/>
</dbReference>
<gene>
    <name evidence="8" type="ORF">IRJ41_009129</name>
</gene>
<comment type="caution">
    <text evidence="8">The sequence shown here is derived from an EMBL/GenBank/DDBJ whole genome shotgun (WGS) entry which is preliminary data.</text>
</comment>
<dbReference type="InterPro" id="IPR051517">
    <property type="entry name" value="IFITM_antiviral_protein"/>
</dbReference>
<organism evidence="8 9">
    <name type="scientific">Triplophysa rosa</name>
    <name type="common">Cave loach</name>
    <dbReference type="NCBI Taxonomy" id="992332"/>
    <lineage>
        <taxon>Eukaryota</taxon>
        <taxon>Metazoa</taxon>
        <taxon>Chordata</taxon>
        <taxon>Craniata</taxon>
        <taxon>Vertebrata</taxon>
        <taxon>Euteleostomi</taxon>
        <taxon>Actinopterygii</taxon>
        <taxon>Neopterygii</taxon>
        <taxon>Teleostei</taxon>
        <taxon>Ostariophysi</taxon>
        <taxon>Cypriniformes</taxon>
        <taxon>Nemacheilidae</taxon>
        <taxon>Triplophysa</taxon>
    </lineage>
</organism>
<accession>A0A9W7TW01</accession>
<feature type="compositionally biased region" description="Low complexity" evidence="6">
    <location>
        <begin position="171"/>
        <end position="184"/>
    </location>
</feature>
<name>A0A9W7TW01_TRIRA</name>
<dbReference type="Pfam" id="PF04505">
    <property type="entry name" value="CD225"/>
    <property type="match status" value="1"/>
</dbReference>
<dbReference type="OrthoDB" id="9906841at2759"/>
<evidence type="ECO:0000313" key="9">
    <source>
        <dbReference type="Proteomes" id="UP001059041"/>
    </source>
</evidence>
<evidence type="ECO:0000313" key="8">
    <source>
        <dbReference type="EMBL" id="KAI7803618.1"/>
    </source>
</evidence>
<comment type="similarity">
    <text evidence="2">Belongs to the CD225/Dispanin family.</text>
</comment>
<reference evidence="8" key="1">
    <citation type="submission" date="2021-02" db="EMBL/GenBank/DDBJ databases">
        <title>Comparative genomics reveals that relaxation of natural selection precedes convergent phenotypic evolution of cavefish.</title>
        <authorList>
            <person name="Peng Z."/>
        </authorList>
    </citation>
    <scope>NUCLEOTIDE SEQUENCE</scope>
    <source>
        <tissue evidence="8">Muscle</tissue>
    </source>
</reference>
<dbReference type="PANTHER" id="PTHR13999">
    <property type="entry name" value="INTERFERON INDUCIBLE TRANSMEMBRANE PROTEIN"/>
    <property type="match status" value="1"/>
</dbReference>
<dbReference type="AlphaFoldDB" id="A0A9W7TW01"/>
<dbReference type="Proteomes" id="UP001059041">
    <property type="component" value="Linkage Group LG11"/>
</dbReference>
<keyword evidence="5 7" id="KW-0472">Membrane</keyword>
<evidence type="ECO:0000256" key="3">
    <source>
        <dbReference type="ARBA" id="ARBA00022692"/>
    </source>
</evidence>
<evidence type="ECO:0000256" key="7">
    <source>
        <dbReference type="SAM" id="Phobius"/>
    </source>
</evidence>
<comment type="subcellular location">
    <subcellularLocation>
        <location evidence="1">Membrane</location>
    </subcellularLocation>
</comment>
<evidence type="ECO:0000256" key="6">
    <source>
        <dbReference type="SAM" id="MobiDB-lite"/>
    </source>
</evidence>
<evidence type="ECO:0000256" key="2">
    <source>
        <dbReference type="ARBA" id="ARBA00006843"/>
    </source>
</evidence>
<protein>
    <submittedName>
        <fullName evidence="8">Interferon-induced transmembrane protein 1-like</fullName>
    </submittedName>
</protein>
<dbReference type="GO" id="GO:0005886">
    <property type="term" value="C:plasma membrane"/>
    <property type="evidence" value="ECO:0007669"/>
    <property type="project" value="TreeGrafter"/>
</dbReference>
<evidence type="ECO:0000256" key="1">
    <source>
        <dbReference type="ARBA" id="ARBA00004370"/>
    </source>
</evidence>
<feature type="transmembrane region" description="Helical" evidence="7">
    <location>
        <begin position="55"/>
        <end position="75"/>
    </location>
</feature>
<keyword evidence="9" id="KW-1185">Reference proteome</keyword>
<proteinExistence type="inferred from homology"/>
<dbReference type="InterPro" id="IPR007593">
    <property type="entry name" value="CD225/Dispanin_fam"/>
</dbReference>